<evidence type="ECO:0000256" key="1">
    <source>
        <dbReference type="ARBA" id="ARBA00001974"/>
    </source>
</evidence>
<protein>
    <submittedName>
        <fullName evidence="10">Acyl-CoA dehydrogenase family protein</fullName>
    </submittedName>
</protein>
<evidence type="ECO:0000256" key="6">
    <source>
        <dbReference type="RuleBase" id="RU362125"/>
    </source>
</evidence>
<evidence type="ECO:0000256" key="5">
    <source>
        <dbReference type="ARBA" id="ARBA00023002"/>
    </source>
</evidence>
<dbReference type="Pfam" id="PF02770">
    <property type="entry name" value="Acyl-CoA_dh_M"/>
    <property type="match status" value="1"/>
</dbReference>
<evidence type="ECO:0000256" key="4">
    <source>
        <dbReference type="ARBA" id="ARBA00022827"/>
    </source>
</evidence>
<dbReference type="InterPro" id="IPR046373">
    <property type="entry name" value="Acyl-CoA_Oxase/DH_mid-dom_sf"/>
</dbReference>
<evidence type="ECO:0000259" key="8">
    <source>
        <dbReference type="Pfam" id="PF02770"/>
    </source>
</evidence>
<dbReference type="InterPro" id="IPR037069">
    <property type="entry name" value="AcylCoA_DH/ox_N_sf"/>
</dbReference>
<evidence type="ECO:0000313" key="10">
    <source>
        <dbReference type="EMBL" id="WEK39990.1"/>
    </source>
</evidence>
<accession>A0AAJ5X462</accession>
<dbReference type="Gene3D" id="2.40.110.10">
    <property type="entry name" value="Butyryl-CoA Dehydrogenase, subunit A, domain 2"/>
    <property type="match status" value="1"/>
</dbReference>
<feature type="domain" description="Acyl-CoA dehydrogenase/oxidase N-terminal" evidence="9">
    <location>
        <begin position="6"/>
        <end position="79"/>
    </location>
</feature>
<feature type="domain" description="Acyl-CoA dehydrogenase/oxidase C-terminal" evidence="7">
    <location>
        <begin position="234"/>
        <end position="367"/>
    </location>
</feature>
<name>A0AAJ5X462_9CAUL</name>
<dbReference type="PANTHER" id="PTHR43884">
    <property type="entry name" value="ACYL-COA DEHYDROGENASE"/>
    <property type="match status" value="1"/>
</dbReference>
<dbReference type="GO" id="GO:0050660">
    <property type="term" value="F:flavin adenine dinucleotide binding"/>
    <property type="evidence" value="ECO:0007669"/>
    <property type="project" value="InterPro"/>
</dbReference>
<gene>
    <name evidence="10" type="ORF">P0Y50_15865</name>
</gene>
<dbReference type="GO" id="GO:0003995">
    <property type="term" value="F:acyl-CoA dehydrogenase activity"/>
    <property type="evidence" value="ECO:0007669"/>
    <property type="project" value="TreeGrafter"/>
</dbReference>
<comment type="similarity">
    <text evidence="2 6">Belongs to the acyl-CoA dehydrogenase family.</text>
</comment>
<dbReference type="CDD" id="cd00567">
    <property type="entry name" value="ACAD"/>
    <property type="match status" value="1"/>
</dbReference>
<evidence type="ECO:0000313" key="11">
    <source>
        <dbReference type="Proteomes" id="UP001213664"/>
    </source>
</evidence>
<keyword evidence="5 6" id="KW-0560">Oxidoreductase</keyword>
<dbReference type="SUPFAM" id="SSF56645">
    <property type="entry name" value="Acyl-CoA dehydrogenase NM domain-like"/>
    <property type="match status" value="1"/>
</dbReference>
<evidence type="ECO:0000256" key="2">
    <source>
        <dbReference type="ARBA" id="ARBA00009347"/>
    </source>
</evidence>
<evidence type="ECO:0000256" key="3">
    <source>
        <dbReference type="ARBA" id="ARBA00022630"/>
    </source>
</evidence>
<sequence>MDLTLSETQTQLADSVRTFLARLSASGMAEAPGAPGPTAVWRDMGEALGVLALALPEDLGGLGGEAADVMVVMEAFGEALLTEPYLETVVTAAGLLRRCDQPRARALAQAIGEGAAIVAPALTEPAGRADWRFCATRAERDGDGWLLTGGKGLVTPGASAQSLIVAARTRGDDGQANGLSLFLVERDTPGLILRDVATLDERWAAEVVLDGVSLSTDSLIGVEHEAGPLIALVLDEATAALCAEAVGVLRRMLDDTVAFAKERRQFGQAIGRFQALQHRMADMFIQFELARSAAVLATLSLDKPDRERTLAVSAAKVAVSDACRFISQNAVQLHGGLGMSLETEVTRYFKRAAMIETQLGTRDHHLDRTIELDVRAA</sequence>
<dbReference type="Gene3D" id="1.10.540.10">
    <property type="entry name" value="Acyl-CoA dehydrogenase/oxidase, N-terminal domain"/>
    <property type="match status" value="1"/>
</dbReference>
<keyword evidence="3 6" id="KW-0285">Flavoprotein</keyword>
<feature type="domain" description="Acyl-CoA oxidase/dehydrogenase middle" evidence="8">
    <location>
        <begin position="121"/>
        <end position="211"/>
    </location>
</feature>
<dbReference type="SUPFAM" id="SSF47203">
    <property type="entry name" value="Acyl-CoA dehydrogenase C-terminal domain-like"/>
    <property type="match status" value="1"/>
</dbReference>
<proteinExistence type="inferred from homology"/>
<keyword evidence="4 6" id="KW-0274">FAD</keyword>
<dbReference type="AlphaFoldDB" id="A0AAJ5X462"/>
<comment type="cofactor">
    <cofactor evidence="1 6">
        <name>FAD</name>
        <dbReference type="ChEBI" id="CHEBI:57692"/>
    </cofactor>
</comment>
<dbReference type="Pfam" id="PF00441">
    <property type="entry name" value="Acyl-CoA_dh_1"/>
    <property type="match status" value="1"/>
</dbReference>
<dbReference type="InterPro" id="IPR036250">
    <property type="entry name" value="AcylCo_DH-like_C"/>
</dbReference>
<dbReference type="PANTHER" id="PTHR43884:SF20">
    <property type="entry name" value="ACYL-COA DEHYDROGENASE FADE28"/>
    <property type="match status" value="1"/>
</dbReference>
<dbReference type="EMBL" id="CP119326">
    <property type="protein sequence ID" value="WEK39990.1"/>
    <property type="molecule type" value="Genomic_DNA"/>
</dbReference>
<dbReference type="InterPro" id="IPR009075">
    <property type="entry name" value="AcylCo_DH/oxidase_C"/>
</dbReference>
<dbReference type="InterPro" id="IPR013786">
    <property type="entry name" value="AcylCoA_DH/ox_N"/>
</dbReference>
<dbReference type="InterPro" id="IPR006091">
    <property type="entry name" value="Acyl-CoA_Oxase/DH_mid-dom"/>
</dbReference>
<evidence type="ECO:0000259" key="7">
    <source>
        <dbReference type="Pfam" id="PF00441"/>
    </source>
</evidence>
<dbReference type="Gene3D" id="1.20.140.10">
    <property type="entry name" value="Butyryl-CoA Dehydrogenase, subunit A, domain 3"/>
    <property type="match status" value="1"/>
</dbReference>
<dbReference type="Pfam" id="PF02771">
    <property type="entry name" value="Acyl-CoA_dh_N"/>
    <property type="match status" value="1"/>
</dbReference>
<dbReference type="InterPro" id="IPR009100">
    <property type="entry name" value="AcylCoA_DH/oxidase_NM_dom_sf"/>
</dbReference>
<evidence type="ECO:0000259" key="9">
    <source>
        <dbReference type="Pfam" id="PF02771"/>
    </source>
</evidence>
<reference evidence="10" key="1">
    <citation type="submission" date="2023-03" db="EMBL/GenBank/DDBJ databases">
        <title>Andean soil-derived lignocellulolytic bacterial consortium as a source of novel taxa and putative plastic-active enzymes.</title>
        <authorList>
            <person name="Diaz-Garcia L."/>
            <person name="Chuvochina M."/>
            <person name="Feuerriegel G."/>
            <person name="Bunk B."/>
            <person name="Sproer C."/>
            <person name="Streit W.R."/>
            <person name="Rodriguez L.M."/>
            <person name="Overmann J."/>
            <person name="Jimenez D.J."/>
        </authorList>
    </citation>
    <scope>NUCLEOTIDE SEQUENCE</scope>
    <source>
        <strain evidence="10">MAG 833</strain>
    </source>
</reference>
<dbReference type="Proteomes" id="UP001213664">
    <property type="component" value="Chromosome"/>
</dbReference>
<organism evidence="10 11">
    <name type="scientific">Candidatus Brevundimonas colombiensis</name>
    <dbReference type="NCBI Taxonomy" id="3121376"/>
    <lineage>
        <taxon>Bacteria</taxon>
        <taxon>Pseudomonadati</taxon>
        <taxon>Pseudomonadota</taxon>
        <taxon>Alphaproteobacteria</taxon>
        <taxon>Caulobacterales</taxon>
        <taxon>Caulobacteraceae</taxon>
        <taxon>Brevundimonas</taxon>
    </lineage>
</organism>